<sequence>MSTNLSVEDVPFNRFHTLLTVRSVGGLFVDGYVLSIIGVALATLSPQLGLDAFWQGTIAASALLGIFVGGFIGGMLTDRLGRRLLYFVGPAMFVIFSVLQFWVTSGTELFALRFITGIAVGIEYPVATAFLVEFLPKKQRGPCLASLNVLWFAGAACAFVVAEALLHFGGENGWRWTLSSTAVFGALLFLIRIGTPESPRWLLSKGRAEEAERIIRRVYGAHFGLANLKENREGKKLRLNDLLHSGYGKRMAFVAIFWTCSVTPVFAVYAFAPRVLDALHLRGDWASWGSIAITLLFVVGCILAMRQVNTLGRRKLLIRSFLWSGLALLLLGWMNNGPSLLILALFGAYALLIGGAQVLQFVYPNEIFPTEIRAGAVGFTASLSRIGAAAGTWLVPLSLQNAGIEATMYIAAAITFTGLLVSWLMAPETKNLTLNEAASLGEEAPLNPARQPVFFERPSPYK</sequence>
<comment type="similarity">
    <text evidence="2">Belongs to the major facilitator superfamily. Sugar transporter (TC 2.A.1.1) family.</text>
</comment>
<feature type="transmembrane region" description="Helical" evidence="6">
    <location>
        <begin position="52"/>
        <end position="72"/>
    </location>
</feature>
<keyword evidence="4 6" id="KW-1133">Transmembrane helix</keyword>
<feature type="transmembrane region" description="Helical" evidence="6">
    <location>
        <begin position="174"/>
        <end position="195"/>
    </location>
</feature>
<dbReference type="PANTHER" id="PTHR48022">
    <property type="entry name" value="PLASTIDIC GLUCOSE TRANSPORTER 4"/>
    <property type="match status" value="1"/>
</dbReference>
<feature type="transmembrane region" description="Helical" evidence="6">
    <location>
        <begin position="285"/>
        <end position="304"/>
    </location>
</feature>
<feature type="transmembrane region" description="Helical" evidence="6">
    <location>
        <begin position="252"/>
        <end position="273"/>
    </location>
</feature>
<evidence type="ECO:0000256" key="6">
    <source>
        <dbReference type="SAM" id="Phobius"/>
    </source>
</evidence>
<proteinExistence type="inferred from homology"/>
<protein>
    <submittedName>
        <fullName evidence="8">MFS transporter</fullName>
    </submittedName>
</protein>
<evidence type="ECO:0000256" key="2">
    <source>
        <dbReference type="ARBA" id="ARBA00010992"/>
    </source>
</evidence>
<feature type="transmembrane region" description="Helical" evidence="6">
    <location>
        <begin position="109"/>
        <end position="132"/>
    </location>
</feature>
<feature type="transmembrane region" description="Helical" evidence="6">
    <location>
        <begin position="84"/>
        <end position="103"/>
    </location>
</feature>
<name>A0A1V9DQB4_9GAMM</name>
<dbReference type="GO" id="GO:0005886">
    <property type="term" value="C:plasma membrane"/>
    <property type="evidence" value="ECO:0007669"/>
    <property type="project" value="UniProtKB-SubCell"/>
</dbReference>
<dbReference type="InterPro" id="IPR050360">
    <property type="entry name" value="MFS_Sugar_Transporters"/>
</dbReference>
<feature type="transmembrane region" description="Helical" evidence="6">
    <location>
        <begin position="340"/>
        <end position="362"/>
    </location>
</feature>
<dbReference type="SUPFAM" id="SSF103473">
    <property type="entry name" value="MFS general substrate transporter"/>
    <property type="match status" value="1"/>
</dbReference>
<dbReference type="InterPro" id="IPR005828">
    <property type="entry name" value="MFS_sugar_transport-like"/>
</dbReference>
<keyword evidence="9" id="KW-1185">Reference proteome</keyword>
<feature type="domain" description="Major facilitator superfamily (MFS) profile" evidence="7">
    <location>
        <begin position="19"/>
        <end position="430"/>
    </location>
</feature>
<dbReference type="EMBL" id="MWUE01000003">
    <property type="protein sequence ID" value="OQP36042.1"/>
    <property type="molecule type" value="Genomic_DNA"/>
</dbReference>
<evidence type="ECO:0000256" key="5">
    <source>
        <dbReference type="ARBA" id="ARBA00023136"/>
    </source>
</evidence>
<comment type="subcellular location">
    <subcellularLocation>
        <location evidence="1">Endomembrane system</location>
        <topology evidence="1">Multi-pass membrane protein</topology>
    </subcellularLocation>
</comment>
<organism evidence="8 9">
    <name type="scientific">Pantoea latae</name>
    <dbReference type="NCBI Taxonomy" id="1964541"/>
    <lineage>
        <taxon>Bacteria</taxon>
        <taxon>Pseudomonadati</taxon>
        <taxon>Pseudomonadota</taxon>
        <taxon>Gammaproteobacteria</taxon>
        <taxon>Enterobacterales</taxon>
        <taxon>Erwiniaceae</taxon>
        <taxon>Pantoea</taxon>
    </lineage>
</organism>
<keyword evidence="3 6" id="KW-0812">Transmembrane</keyword>
<reference evidence="8 9" key="1">
    <citation type="submission" date="2017-02" db="EMBL/GenBank/DDBJ databases">
        <title>Whole genome shotgun sequence of Pantoea agglomerans strain AS1 isolated from a cycad, Zamia floridana in Central Florida, USA.</title>
        <authorList>
            <person name="Lata P."/>
            <person name="Govindarajan S."/>
            <person name="Qi F."/>
            <person name="Li J.-L."/>
            <person name="Maurya S.K."/>
            <person name="Sahoo M.K."/>
        </authorList>
    </citation>
    <scope>NUCLEOTIDE SEQUENCE [LARGE SCALE GENOMIC DNA]</scope>
    <source>
        <strain evidence="8 9">AS1</strain>
    </source>
</reference>
<keyword evidence="5 6" id="KW-0472">Membrane</keyword>
<accession>A0A1V9DQB4</accession>
<dbReference type="InterPro" id="IPR005829">
    <property type="entry name" value="Sugar_transporter_CS"/>
</dbReference>
<dbReference type="GO" id="GO:0005351">
    <property type="term" value="F:carbohydrate:proton symporter activity"/>
    <property type="evidence" value="ECO:0007669"/>
    <property type="project" value="TreeGrafter"/>
</dbReference>
<feature type="transmembrane region" description="Helical" evidence="6">
    <location>
        <begin position="374"/>
        <end position="394"/>
    </location>
</feature>
<evidence type="ECO:0000313" key="8">
    <source>
        <dbReference type="EMBL" id="OQP36042.1"/>
    </source>
</evidence>
<evidence type="ECO:0000256" key="4">
    <source>
        <dbReference type="ARBA" id="ARBA00022989"/>
    </source>
</evidence>
<dbReference type="RefSeq" id="WP_081134639.1">
    <property type="nucleotide sequence ID" value="NZ_MWUE01000003.1"/>
</dbReference>
<feature type="transmembrane region" description="Helical" evidence="6">
    <location>
        <begin position="406"/>
        <end position="426"/>
    </location>
</feature>
<dbReference type="CDD" id="cd17316">
    <property type="entry name" value="MFS_SV2_like"/>
    <property type="match status" value="1"/>
</dbReference>
<dbReference type="PROSITE" id="PS50850">
    <property type="entry name" value="MFS"/>
    <property type="match status" value="1"/>
</dbReference>
<dbReference type="InterPro" id="IPR020846">
    <property type="entry name" value="MFS_dom"/>
</dbReference>
<feature type="transmembrane region" description="Helical" evidence="6">
    <location>
        <begin position="316"/>
        <end position="334"/>
    </location>
</feature>
<dbReference type="OrthoDB" id="3252866at2"/>
<feature type="transmembrane region" description="Helical" evidence="6">
    <location>
        <begin position="24"/>
        <end position="46"/>
    </location>
</feature>
<dbReference type="InterPro" id="IPR036259">
    <property type="entry name" value="MFS_trans_sf"/>
</dbReference>
<feature type="transmembrane region" description="Helical" evidence="6">
    <location>
        <begin position="144"/>
        <end position="168"/>
    </location>
</feature>
<evidence type="ECO:0000313" key="9">
    <source>
        <dbReference type="Proteomes" id="UP000192769"/>
    </source>
</evidence>
<gene>
    <name evidence="8" type="ORF">B2J69_00260</name>
</gene>
<dbReference type="PANTHER" id="PTHR48022:SF2">
    <property type="entry name" value="PLASTIDIC GLUCOSE TRANSPORTER 4"/>
    <property type="match status" value="1"/>
</dbReference>
<dbReference type="Pfam" id="PF00083">
    <property type="entry name" value="Sugar_tr"/>
    <property type="match status" value="1"/>
</dbReference>
<comment type="caution">
    <text evidence="8">The sequence shown here is derived from an EMBL/GenBank/DDBJ whole genome shotgun (WGS) entry which is preliminary data.</text>
</comment>
<dbReference type="Proteomes" id="UP000192769">
    <property type="component" value="Unassembled WGS sequence"/>
</dbReference>
<dbReference type="AlphaFoldDB" id="A0A1V9DQB4"/>
<dbReference type="PROSITE" id="PS00217">
    <property type="entry name" value="SUGAR_TRANSPORT_2"/>
    <property type="match status" value="1"/>
</dbReference>
<evidence type="ECO:0000259" key="7">
    <source>
        <dbReference type="PROSITE" id="PS50850"/>
    </source>
</evidence>
<evidence type="ECO:0000256" key="1">
    <source>
        <dbReference type="ARBA" id="ARBA00004127"/>
    </source>
</evidence>
<dbReference type="Gene3D" id="1.20.1250.20">
    <property type="entry name" value="MFS general substrate transporter like domains"/>
    <property type="match status" value="1"/>
</dbReference>
<evidence type="ECO:0000256" key="3">
    <source>
        <dbReference type="ARBA" id="ARBA00022692"/>
    </source>
</evidence>